<dbReference type="SUPFAM" id="SSF51294">
    <property type="entry name" value="Hedgehog/intein (Hint) domain"/>
    <property type="match status" value="1"/>
</dbReference>
<evidence type="ECO:0000313" key="2">
    <source>
        <dbReference type="EMBL" id="MDD7971096.1"/>
    </source>
</evidence>
<dbReference type="Gene3D" id="2.170.16.10">
    <property type="entry name" value="Hedgehog/Intein (Hint) domain"/>
    <property type="match status" value="1"/>
</dbReference>
<protein>
    <submittedName>
        <fullName evidence="2">Hint domain-containing protein</fullName>
    </submittedName>
</protein>
<gene>
    <name evidence="2" type="ORF">PUT78_08285</name>
</gene>
<sequence length="349" mass="37930">MTRAAPLTGVFALDWNSTETDGVSGLDPRWLRAGARWCWTGDVQCLDARTDVLRLGRANGYRDIRQRARQVAARLGGHELPPEDMPLQPAAPVMGFVLTDGHAVYTARLVHAAGHWVAVFEDGMPPQAQPLYVVESAIDTGRCETDAAAAPLQQGVVCFADDTLISTPTGPRPVHQLCAGDLVLTQDDGPQPVVWTGTSRLSGMALRRYPHLRPVRLRRDVLGTGQPDDDLRVSPGHRLLMRGARARALFNIDEVLVRACDLLDHGGVTQDAALHGITYMHVLLERHQIIFANNVPTESFHPGFAAPELLRSHRASLRAVLPELEQGPASYGDTARRCLGVAETALLAA</sequence>
<reference evidence="2" key="1">
    <citation type="submission" date="2023-02" db="EMBL/GenBank/DDBJ databases">
        <title>Description of Roseinatronobacter alkalisoli sp. nov., an alkaliphilic bacerium isolated from soda soil.</title>
        <authorList>
            <person name="Wei W."/>
        </authorList>
    </citation>
    <scope>NUCLEOTIDE SEQUENCE</scope>
    <source>
        <strain evidence="2">HJB301</strain>
    </source>
</reference>
<comment type="caution">
    <text evidence="2">The sequence shown here is derived from an EMBL/GenBank/DDBJ whole genome shotgun (WGS) entry which is preliminary data.</text>
</comment>
<proteinExistence type="predicted"/>
<dbReference type="InterPro" id="IPR028992">
    <property type="entry name" value="Hedgehog/Intein_dom"/>
</dbReference>
<evidence type="ECO:0000313" key="3">
    <source>
        <dbReference type="Proteomes" id="UP001431784"/>
    </source>
</evidence>
<dbReference type="Pfam" id="PF13403">
    <property type="entry name" value="Hint_2"/>
    <property type="match status" value="1"/>
</dbReference>
<name>A0ABT5T7J5_9RHOB</name>
<dbReference type="InterPro" id="IPR036844">
    <property type="entry name" value="Hint_dom_sf"/>
</dbReference>
<evidence type="ECO:0000259" key="1">
    <source>
        <dbReference type="Pfam" id="PF13403"/>
    </source>
</evidence>
<feature type="domain" description="Hedgehog/Intein (Hint)" evidence="1">
    <location>
        <begin position="157"/>
        <end position="303"/>
    </location>
</feature>
<dbReference type="RefSeq" id="WP_274351780.1">
    <property type="nucleotide sequence ID" value="NZ_JAQZSM010000005.1"/>
</dbReference>
<dbReference type="Proteomes" id="UP001431784">
    <property type="component" value="Unassembled WGS sequence"/>
</dbReference>
<accession>A0ABT5T7J5</accession>
<keyword evidence="3" id="KW-1185">Reference proteome</keyword>
<dbReference type="EMBL" id="JAQZSM010000005">
    <property type="protein sequence ID" value="MDD7971096.1"/>
    <property type="molecule type" value="Genomic_DNA"/>
</dbReference>
<organism evidence="2 3">
    <name type="scientific">Roseinatronobacter alkalisoli</name>
    <dbReference type="NCBI Taxonomy" id="3028235"/>
    <lineage>
        <taxon>Bacteria</taxon>
        <taxon>Pseudomonadati</taxon>
        <taxon>Pseudomonadota</taxon>
        <taxon>Alphaproteobacteria</taxon>
        <taxon>Rhodobacterales</taxon>
        <taxon>Paracoccaceae</taxon>
        <taxon>Roseinatronobacter</taxon>
    </lineage>
</organism>